<organism evidence="2 3">
    <name type="scientific">Cuscuta epithymum</name>
    <dbReference type="NCBI Taxonomy" id="186058"/>
    <lineage>
        <taxon>Eukaryota</taxon>
        <taxon>Viridiplantae</taxon>
        <taxon>Streptophyta</taxon>
        <taxon>Embryophyta</taxon>
        <taxon>Tracheophyta</taxon>
        <taxon>Spermatophyta</taxon>
        <taxon>Magnoliopsida</taxon>
        <taxon>eudicotyledons</taxon>
        <taxon>Gunneridae</taxon>
        <taxon>Pentapetalae</taxon>
        <taxon>asterids</taxon>
        <taxon>lamiids</taxon>
        <taxon>Solanales</taxon>
        <taxon>Convolvulaceae</taxon>
        <taxon>Cuscuteae</taxon>
        <taxon>Cuscuta</taxon>
        <taxon>Cuscuta subgen. Cuscuta</taxon>
    </lineage>
</organism>
<evidence type="ECO:0000256" key="1">
    <source>
        <dbReference type="SAM" id="MobiDB-lite"/>
    </source>
</evidence>
<feature type="region of interest" description="Disordered" evidence="1">
    <location>
        <begin position="1"/>
        <end position="81"/>
    </location>
</feature>
<proteinExistence type="predicted"/>
<evidence type="ECO:0000313" key="2">
    <source>
        <dbReference type="EMBL" id="CAH9070479.1"/>
    </source>
</evidence>
<dbReference type="EMBL" id="CAMAPF010000018">
    <property type="protein sequence ID" value="CAH9070479.1"/>
    <property type="molecule type" value="Genomic_DNA"/>
</dbReference>
<accession>A0AAV0CB81</accession>
<name>A0AAV0CB81_9ASTE</name>
<comment type="caution">
    <text evidence="2">The sequence shown here is derived from an EMBL/GenBank/DDBJ whole genome shotgun (WGS) entry which is preliminary data.</text>
</comment>
<protein>
    <submittedName>
        <fullName evidence="2">Uncharacterized protein</fullName>
    </submittedName>
</protein>
<keyword evidence="3" id="KW-1185">Reference proteome</keyword>
<sequence length="143" mass="15492">MPINPDSTPPPRIGKIGPYTVFITPPSTPSPHTPSKSMASPMQSPAPAKIPPSEAALKTPPPVMVPPKQYETRSTKPRSSSGVFWDAVAKVQNAHASLDENVAYWFGLNQSKYQWALDDYYESKGIDPAEAKARAITSKVDSV</sequence>
<dbReference type="PANTHER" id="PTHR37376:SF1">
    <property type="entry name" value="EXPRESSED PROTEIN"/>
    <property type="match status" value="1"/>
</dbReference>
<gene>
    <name evidence="2" type="ORF">CEPIT_LOCUS3473</name>
</gene>
<dbReference type="Proteomes" id="UP001152523">
    <property type="component" value="Unassembled WGS sequence"/>
</dbReference>
<dbReference type="PANTHER" id="PTHR37376">
    <property type="entry name" value="EXPRESSED PROTEIN"/>
    <property type="match status" value="1"/>
</dbReference>
<evidence type="ECO:0000313" key="3">
    <source>
        <dbReference type="Proteomes" id="UP001152523"/>
    </source>
</evidence>
<dbReference type="AlphaFoldDB" id="A0AAV0CB81"/>
<reference evidence="2" key="1">
    <citation type="submission" date="2022-07" db="EMBL/GenBank/DDBJ databases">
        <authorList>
            <person name="Macas J."/>
            <person name="Novak P."/>
            <person name="Neumann P."/>
        </authorList>
    </citation>
    <scope>NUCLEOTIDE SEQUENCE</scope>
</reference>